<evidence type="ECO:0000313" key="2">
    <source>
        <dbReference type="Proteomes" id="UP000466848"/>
    </source>
</evidence>
<dbReference type="SUPFAM" id="SSF141571">
    <property type="entry name" value="Pentapeptide repeat-like"/>
    <property type="match status" value="1"/>
</dbReference>
<dbReference type="AlphaFoldDB" id="A0A858BXE2"/>
<dbReference type="KEGG" id="abut:Ami103574_11485"/>
<dbReference type="InterPro" id="IPR001646">
    <property type="entry name" value="5peptide_repeat"/>
</dbReference>
<protein>
    <submittedName>
        <fullName evidence="1">Pentapeptide repeat-containing protein</fullName>
    </submittedName>
</protein>
<reference evidence="1 2" key="1">
    <citation type="submission" date="2020-02" db="EMBL/GenBank/DDBJ databases">
        <authorList>
            <person name="Kim Y.B."/>
            <person name="Roh S.W."/>
        </authorList>
    </citation>
    <scope>NUCLEOTIDE SEQUENCE [LARGE SCALE GENOMIC DNA]</scope>
    <source>
        <strain evidence="1 2">DSM 103574</strain>
    </source>
</reference>
<proteinExistence type="predicted"/>
<dbReference type="Gene3D" id="2.160.20.80">
    <property type="entry name" value="E3 ubiquitin-protein ligase SopA"/>
    <property type="match status" value="1"/>
</dbReference>
<organism evidence="1 2">
    <name type="scientific">Aminipila butyrica</name>
    <dbReference type="NCBI Taxonomy" id="433296"/>
    <lineage>
        <taxon>Bacteria</taxon>
        <taxon>Bacillati</taxon>
        <taxon>Bacillota</taxon>
        <taxon>Clostridia</taxon>
        <taxon>Peptostreptococcales</taxon>
        <taxon>Anaerovoracaceae</taxon>
        <taxon>Aminipila</taxon>
    </lineage>
</organism>
<name>A0A858BXE2_9FIRM</name>
<gene>
    <name evidence="1" type="ORF">Ami103574_11485</name>
</gene>
<dbReference type="EMBL" id="CP048649">
    <property type="protein sequence ID" value="QIB70761.1"/>
    <property type="molecule type" value="Genomic_DNA"/>
</dbReference>
<accession>A0A858BXE2</accession>
<sequence length="278" mass="31172">MTKRIIDKRYSDLKDTLKIDCEQCSGLCCVALYCMKTDGFPANKEAGIPCQYLRPDFRCDIHTTLKSKNLRGCLAYDCFGAGQKVTQNCFPIVDWKSNSNHGSKIFQVFQIVFQLHQMEWYLIEALSLPAAEALESDIKSLIWENERLTGLPAEEILHLDMESYRTDVNKILKQVSHIMAVNAKGKIDRDYFAQNFKHANLNHKDFSMALLIAADLEGCSLQGTNFLGADMRDTNIKNTDLSTSIFLTQMQINGARGNSKTILPAGISRPASWSADGA</sequence>
<dbReference type="Pfam" id="PF00805">
    <property type="entry name" value="Pentapeptide"/>
    <property type="match status" value="1"/>
</dbReference>
<keyword evidence="2" id="KW-1185">Reference proteome</keyword>
<dbReference type="Proteomes" id="UP000466848">
    <property type="component" value="Chromosome"/>
</dbReference>
<evidence type="ECO:0000313" key="1">
    <source>
        <dbReference type="EMBL" id="QIB70761.1"/>
    </source>
</evidence>